<dbReference type="EMBL" id="DS547100">
    <property type="protein sequence ID" value="EDR08913.1"/>
    <property type="molecule type" value="Genomic_DNA"/>
</dbReference>
<dbReference type="HOGENOM" id="CLU_1082078_0_0_1"/>
<gene>
    <name evidence="2" type="ORF">LACBIDRAFT_294078</name>
</gene>
<feature type="region of interest" description="Disordered" evidence="1">
    <location>
        <begin position="200"/>
        <end position="257"/>
    </location>
</feature>
<sequence length="257" mass="28215">MNLGFKRPVPMWNASHPRFRPYHRRVLARFLGVSIAATLVYTWYQSSYIKKAVDAAHTAKTHLDQTLRSLPDHQTKAVETFSSLLQEAKTSLAVLPNADVVVDRVFSSVKDVVDSHAEEANIIAAQASQEIQDIVQRGDKGSVAGTLKILGVLKRCAGQLLALKAQSRSAENLPKLDEKKDDIVIPTRQHQKVEEVWQEVQSITGNLPPGSKDSTSSDDTPSPSVKTGTEDDDSPSQPSQLSRFPATCPSQNFLKSC</sequence>
<evidence type="ECO:0000313" key="2">
    <source>
        <dbReference type="EMBL" id="EDR08913.1"/>
    </source>
</evidence>
<name>B0D8W3_LACBS</name>
<dbReference type="KEGG" id="lbc:LACBIDRAFT_294078"/>
<keyword evidence="3" id="KW-1185">Reference proteome</keyword>
<dbReference type="RefSeq" id="XP_001880226.1">
    <property type="nucleotide sequence ID" value="XM_001880191.1"/>
</dbReference>
<proteinExistence type="predicted"/>
<feature type="compositionally biased region" description="Low complexity" evidence="1">
    <location>
        <begin position="208"/>
        <end position="227"/>
    </location>
</feature>
<dbReference type="STRING" id="486041.B0D8W3"/>
<evidence type="ECO:0000256" key="1">
    <source>
        <dbReference type="SAM" id="MobiDB-lite"/>
    </source>
</evidence>
<accession>B0D8W3</accession>
<protein>
    <submittedName>
        <fullName evidence="2">Predicted protein</fullName>
    </submittedName>
</protein>
<reference evidence="2 3" key="1">
    <citation type="journal article" date="2008" name="Nature">
        <title>The genome of Laccaria bicolor provides insights into mycorrhizal symbiosis.</title>
        <authorList>
            <person name="Martin F."/>
            <person name="Aerts A."/>
            <person name="Ahren D."/>
            <person name="Brun A."/>
            <person name="Danchin E.G.J."/>
            <person name="Duchaussoy F."/>
            <person name="Gibon J."/>
            <person name="Kohler A."/>
            <person name="Lindquist E."/>
            <person name="Pereda V."/>
            <person name="Salamov A."/>
            <person name="Shapiro H.J."/>
            <person name="Wuyts J."/>
            <person name="Blaudez D."/>
            <person name="Buee M."/>
            <person name="Brokstein P."/>
            <person name="Canbaeck B."/>
            <person name="Cohen D."/>
            <person name="Courty P.E."/>
            <person name="Coutinho P.M."/>
            <person name="Delaruelle C."/>
            <person name="Detter J.C."/>
            <person name="Deveau A."/>
            <person name="DiFazio S."/>
            <person name="Duplessis S."/>
            <person name="Fraissinet-Tachet L."/>
            <person name="Lucic E."/>
            <person name="Frey-Klett P."/>
            <person name="Fourrey C."/>
            <person name="Feussner I."/>
            <person name="Gay G."/>
            <person name="Grimwood J."/>
            <person name="Hoegger P.J."/>
            <person name="Jain P."/>
            <person name="Kilaru S."/>
            <person name="Labbe J."/>
            <person name="Lin Y.C."/>
            <person name="Legue V."/>
            <person name="Le Tacon F."/>
            <person name="Marmeisse R."/>
            <person name="Melayah D."/>
            <person name="Montanini B."/>
            <person name="Muratet M."/>
            <person name="Nehls U."/>
            <person name="Niculita-Hirzel H."/>
            <person name="Oudot-Le Secq M.P."/>
            <person name="Peter M."/>
            <person name="Quesneville H."/>
            <person name="Rajashekar B."/>
            <person name="Reich M."/>
            <person name="Rouhier N."/>
            <person name="Schmutz J."/>
            <person name="Yin T."/>
            <person name="Chalot M."/>
            <person name="Henrissat B."/>
            <person name="Kuees U."/>
            <person name="Lucas S."/>
            <person name="Van de Peer Y."/>
            <person name="Podila G.K."/>
            <person name="Polle A."/>
            <person name="Pukkila P.J."/>
            <person name="Richardson P.M."/>
            <person name="Rouze P."/>
            <person name="Sanders I.R."/>
            <person name="Stajich J.E."/>
            <person name="Tunlid A."/>
            <person name="Tuskan G."/>
            <person name="Grigoriev I.V."/>
        </authorList>
    </citation>
    <scope>NUCLEOTIDE SEQUENCE [LARGE SCALE GENOMIC DNA]</scope>
    <source>
        <strain evidence="3">S238N-H82 / ATCC MYA-4686</strain>
    </source>
</reference>
<dbReference type="InParanoid" id="B0D8W3"/>
<evidence type="ECO:0000313" key="3">
    <source>
        <dbReference type="Proteomes" id="UP000001194"/>
    </source>
</evidence>
<dbReference type="OrthoDB" id="3060772at2759"/>
<organism evidence="3">
    <name type="scientific">Laccaria bicolor (strain S238N-H82 / ATCC MYA-4686)</name>
    <name type="common">Bicoloured deceiver</name>
    <name type="synonym">Laccaria laccata var. bicolor</name>
    <dbReference type="NCBI Taxonomy" id="486041"/>
    <lineage>
        <taxon>Eukaryota</taxon>
        <taxon>Fungi</taxon>
        <taxon>Dikarya</taxon>
        <taxon>Basidiomycota</taxon>
        <taxon>Agaricomycotina</taxon>
        <taxon>Agaricomycetes</taxon>
        <taxon>Agaricomycetidae</taxon>
        <taxon>Agaricales</taxon>
        <taxon>Agaricineae</taxon>
        <taxon>Hydnangiaceae</taxon>
        <taxon>Laccaria</taxon>
    </lineage>
</organism>
<dbReference type="AlphaFoldDB" id="B0D8W3"/>
<feature type="compositionally biased region" description="Polar residues" evidence="1">
    <location>
        <begin position="248"/>
        <end position="257"/>
    </location>
</feature>
<dbReference type="GeneID" id="6076084"/>
<dbReference type="Proteomes" id="UP000001194">
    <property type="component" value="Unassembled WGS sequence"/>
</dbReference>